<dbReference type="NCBIfam" id="TIGR02669">
    <property type="entry name" value="SpoIID_LytB"/>
    <property type="match status" value="1"/>
</dbReference>
<dbReference type="PANTHER" id="PTHR30032:SF4">
    <property type="entry name" value="AMIDASE ENHANCER"/>
    <property type="match status" value="1"/>
</dbReference>
<dbReference type="AlphaFoldDB" id="U2L2R2"/>
<protein>
    <submittedName>
        <fullName evidence="3">Stage II sporulation protein</fullName>
    </submittedName>
</protein>
<dbReference type="Pfam" id="PF16269">
    <property type="entry name" value="DUF4922"/>
    <property type="match status" value="1"/>
</dbReference>
<dbReference type="InterPro" id="IPR013693">
    <property type="entry name" value="SpoIID/LytB_N"/>
</dbReference>
<dbReference type="Proteomes" id="UP000016600">
    <property type="component" value="Unassembled WGS sequence"/>
</dbReference>
<accession>U2L2R2</accession>
<dbReference type="GO" id="GO:0030288">
    <property type="term" value="C:outer membrane-bounded periplasmic space"/>
    <property type="evidence" value="ECO:0007669"/>
    <property type="project" value="TreeGrafter"/>
</dbReference>
<name>U2L2R2_9BACT</name>
<organism evidence="3 4">
    <name type="scientific">Hoylesella pleuritidis F0068</name>
    <dbReference type="NCBI Taxonomy" id="1081904"/>
    <lineage>
        <taxon>Bacteria</taxon>
        <taxon>Pseudomonadati</taxon>
        <taxon>Bacteroidota</taxon>
        <taxon>Bacteroidia</taxon>
        <taxon>Bacteroidales</taxon>
        <taxon>Prevotellaceae</taxon>
        <taxon>Hoylesella</taxon>
    </lineage>
</organism>
<dbReference type="PANTHER" id="PTHR30032">
    <property type="entry name" value="N-ACETYLMURAMOYL-L-ALANINE AMIDASE-RELATED"/>
    <property type="match status" value="1"/>
</dbReference>
<evidence type="ECO:0000313" key="3">
    <source>
        <dbReference type="EMBL" id="ERJ98822.1"/>
    </source>
</evidence>
<dbReference type="InterPro" id="IPR013486">
    <property type="entry name" value="SpoIID/LytB"/>
</dbReference>
<dbReference type="EMBL" id="AWET01000045">
    <property type="protein sequence ID" value="ERJ98822.1"/>
    <property type="molecule type" value="Genomic_DNA"/>
</dbReference>
<dbReference type="InterPro" id="IPR046320">
    <property type="entry name" value="DUF4922"/>
</dbReference>
<dbReference type="Pfam" id="PF08486">
    <property type="entry name" value="SpoIID"/>
    <property type="match status" value="1"/>
</dbReference>
<dbReference type="GO" id="GO:0030435">
    <property type="term" value="P:sporulation resulting in formation of a cellular spore"/>
    <property type="evidence" value="ECO:0007669"/>
    <property type="project" value="InterPro"/>
</dbReference>
<dbReference type="PATRIC" id="fig|1081904.3.peg.2107"/>
<dbReference type="SUPFAM" id="SSF54197">
    <property type="entry name" value="HIT-like"/>
    <property type="match status" value="1"/>
</dbReference>
<evidence type="ECO:0000313" key="4">
    <source>
        <dbReference type="Proteomes" id="UP000016600"/>
    </source>
</evidence>
<feature type="domain" description="DUF4922" evidence="2">
    <location>
        <begin position="15"/>
        <end position="159"/>
    </location>
</feature>
<reference evidence="3 4" key="1">
    <citation type="submission" date="2013-08" db="EMBL/GenBank/DDBJ databases">
        <authorList>
            <person name="Durkin A.S."/>
            <person name="Haft D.R."/>
            <person name="McCorrison J."/>
            <person name="Torralba M."/>
            <person name="Gillis M."/>
            <person name="Haft D.H."/>
            <person name="Methe B."/>
            <person name="Sutton G."/>
            <person name="Nelson K.E."/>
        </authorList>
    </citation>
    <scope>NUCLEOTIDE SEQUENCE [LARGE SCALE GENOMIC DNA]</scope>
    <source>
        <strain evidence="3 4">F0068</strain>
    </source>
</reference>
<sequence>MIQLEKCGKNKLKRFFDRQLEQWPDVKTRFQKLAVVQVRDINCGTNTVKVQFNPARMVSTGARIDKQSLGKRPCFLCEKNRPEAQISKFIDGQFELLINPFPILPMHFTIPAHRHQPQHIYENYGEIHRILTEFDNIIVFYNGPKCGASAPDHLHFQGGTSGILPLQTSWQRLSANAETIVAISDEEYITAIRDFICPAFCIHSRTEKSDVTLFRMLYAVLPKLENDTEPMMNIVSWRTGGDFISVVFPRRKHRPACYDAVSGAQLLVSPGAIDMGGLLILPREEDYFRITPETIQQIYDEVSITFEDQEIIGQRLKDNFSLSGLRQMEKPFSRQPLVTVGIVSGNELHLMLNKPYMAKGKTVSGAQTVSYSEGGILWNGNHYRELTFQPQATDASFTLDDVTIGIDFHWERKETQTFPGTLRLVVDGERILAINELPVEKYLESVISSEMRATSSSELLKAHAIISRSWLLAQMLKRRSEDDETRDHFSFVRRDDELIRWYDHEDHTLFDVCADDHCQRYQGITKAASSHVAEAVRTTRGQVLMSEGEICDARFSKCCGGVSEEYQFCWEDTPKPYLIAVRDADERAVPNLQNEKNALRWIRSEPTAFCNTQDKEVLLQVLNDYDQETADFYRWHVHYTQEELSTLIQQKTKMDFGCIVDLIPLKRGKSGRISRLKIVGTKRSFIIGKELEIRRILSETHLYSSAFVVEKSHFETGIPQQFDIHGAGWGHGVGLCQIGAAVMGADGYRYDEILLHYYRGATINKLYK</sequence>
<evidence type="ECO:0000259" key="2">
    <source>
        <dbReference type="Pfam" id="PF16269"/>
    </source>
</evidence>
<dbReference type="InterPro" id="IPR036265">
    <property type="entry name" value="HIT-like_sf"/>
</dbReference>
<gene>
    <name evidence="3" type="ORF">HMPREF1218_0676</name>
</gene>
<keyword evidence="4" id="KW-1185">Reference proteome</keyword>
<comment type="caution">
    <text evidence="3">The sequence shown here is derived from an EMBL/GenBank/DDBJ whole genome shotgun (WGS) entry which is preliminary data.</text>
</comment>
<evidence type="ECO:0000259" key="1">
    <source>
        <dbReference type="Pfam" id="PF08486"/>
    </source>
</evidence>
<proteinExistence type="predicted"/>
<feature type="domain" description="Sporulation stage II protein D amidase enhancer LytB N-terminal" evidence="1">
    <location>
        <begin position="429"/>
        <end position="545"/>
    </location>
</feature>
<dbReference type="InterPro" id="IPR051922">
    <property type="entry name" value="Bact_Sporulation_Assoc"/>
</dbReference>